<sequence>MKSKGTVYLVGAGPGDVGLLTMRGAELIGRADVLVYDALVNKDLLRMAPKSAEVIYAGKRAKNHAIPQEELNALLVAKAKEGKTVVRLKGGDPYVFGRGGEEAEELAAAKIPFEVVPGISSTVAAPNYAGIPVTHRDHCSSYTVITGHEDPTKEESNIDWAQVAKAPGTKVVLMGVERIGEITKQLVANGMPATTPIAMVRWGTTGQQKSIEGTLANIADVVARNQFTAPAVTVIGDVVKLRKKLNWYENRPLFGQRIVVTRTRDQASQLSQQLKDLSAEVLEIPTIKIVPTDHKAELADALLELNAYDWIVFTSPNGVTMFFESFFKAFEDMRDFGGMRIAAVGPATAAKLKELHLKVELMPEEYVTAKIARAFQDFESIENLKILLMRAEAANPELPKELEGMGAIVDDIACYKTVPETEDANGAAAKLLESGADWITFTSSSTVENFHTRFDLPALLQKYPQIKLASIGPETSKALEILGLTPTVEAKPHTIDGLVKALEKHQAAKRKEA</sequence>
<dbReference type="GO" id="GO:0004852">
    <property type="term" value="F:uroporphyrinogen-III synthase activity"/>
    <property type="evidence" value="ECO:0007669"/>
    <property type="project" value="InterPro"/>
</dbReference>
<proteinExistence type="inferred from homology"/>
<dbReference type="CDD" id="cd11642">
    <property type="entry name" value="SUMT"/>
    <property type="match status" value="1"/>
</dbReference>
<dbReference type="GO" id="GO:0009236">
    <property type="term" value="P:cobalamin biosynthetic process"/>
    <property type="evidence" value="ECO:0007669"/>
    <property type="project" value="UniProtKB-KW"/>
</dbReference>
<dbReference type="InterPro" id="IPR050161">
    <property type="entry name" value="Siro_Cobalamin_biosynth"/>
</dbReference>
<comment type="pathway">
    <text evidence="8">Porphyrin-containing compound metabolism; siroheme biosynthesis; precorrin-2 from uroporphyrinogen III: step 1/1.</text>
</comment>
<keyword evidence="4 10" id="KW-0489">Methyltransferase</keyword>
<dbReference type="NCBIfam" id="TIGR01469">
    <property type="entry name" value="cobA_cysG_Cterm"/>
    <property type="match status" value="1"/>
</dbReference>
<evidence type="ECO:0000256" key="4">
    <source>
        <dbReference type="ARBA" id="ARBA00022603"/>
    </source>
</evidence>
<dbReference type="Pfam" id="PF00590">
    <property type="entry name" value="TP_methylase"/>
    <property type="match status" value="1"/>
</dbReference>
<dbReference type="STRING" id="320771.Cflav_PD1822"/>
<evidence type="ECO:0000256" key="9">
    <source>
        <dbReference type="ARBA" id="ARBA00060548"/>
    </source>
</evidence>
<accession>B9XN64</accession>
<dbReference type="FunFam" id="3.30.950.10:FF:000001">
    <property type="entry name" value="Siroheme synthase"/>
    <property type="match status" value="1"/>
</dbReference>
<evidence type="ECO:0000259" key="12">
    <source>
        <dbReference type="Pfam" id="PF02602"/>
    </source>
</evidence>
<dbReference type="EMBL" id="ABOX02000038">
    <property type="protein sequence ID" value="EEF58726.1"/>
    <property type="molecule type" value="Genomic_DNA"/>
</dbReference>
<dbReference type="AlphaFoldDB" id="B9XN64"/>
<keyword evidence="6" id="KW-0949">S-adenosyl-L-methionine</keyword>
<feature type="domain" description="Tetrapyrrole methylase" evidence="11">
    <location>
        <begin position="6"/>
        <end position="218"/>
    </location>
</feature>
<dbReference type="GO" id="GO:0019354">
    <property type="term" value="P:siroheme biosynthetic process"/>
    <property type="evidence" value="ECO:0007669"/>
    <property type="project" value="InterPro"/>
</dbReference>
<evidence type="ECO:0000256" key="3">
    <source>
        <dbReference type="ARBA" id="ARBA00022573"/>
    </source>
</evidence>
<gene>
    <name evidence="13" type="ORF">Cflav_PD1822</name>
</gene>
<dbReference type="InterPro" id="IPR006366">
    <property type="entry name" value="CobA/CysG_C"/>
</dbReference>
<dbReference type="PANTHER" id="PTHR45790:SF3">
    <property type="entry name" value="S-ADENOSYL-L-METHIONINE-DEPENDENT UROPORPHYRINOGEN III METHYLTRANSFERASE, CHLOROPLASTIC"/>
    <property type="match status" value="1"/>
</dbReference>
<dbReference type="OrthoDB" id="9815856at2"/>
<evidence type="ECO:0000313" key="14">
    <source>
        <dbReference type="Proteomes" id="UP000003688"/>
    </source>
</evidence>
<evidence type="ECO:0000256" key="2">
    <source>
        <dbReference type="ARBA" id="ARBA00012162"/>
    </source>
</evidence>
<dbReference type="RefSeq" id="WP_007417251.1">
    <property type="nucleotide sequence ID" value="NZ_ABOX02000038.1"/>
</dbReference>
<feature type="domain" description="Tetrapyrrole biosynthesis uroporphyrinogen III synthase" evidence="12">
    <location>
        <begin position="268"/>
        <end position="499"/>
    </location>
</feature>
<dbReference type="PROSITE" id="PS00839">
    <property type="entry name" value="SUMT_1"/>
    <property type="match status" value="1"/>
</dbReference>
<dbReference type="FunFam" id="3.40.1010.10:FF:000001">
    <property type="entry name" value="Siroheme synthase"/>
    <property type="match status" value="1"/>
</dbReference>
<comment type="caution">
    <text evidence="13">The sequence shown here is derived from an EMBL/GenBank/DDBJ whole genome shotgun (WGS) entry which is preliminary data.</text>
</comment>
<dbReference type="Gene3D" id="3.30.950.10">
    <property type="entry name" value="Methyltransferase, Cobalt-precorrin-4 Transmethylase, Domain 2"/>
    <property type="match status" value="1"/>
</dbReference>
<evidence type="ECO:0000256" key="10">
    <source>
        <dbReference type="RuleBase" id="RU003960"/>
    </source>
</evidence>
<organism evidence="13 14">
    <name type="scientific">Pedosphaera parvula (strain Ellin514)</name>
    <dbReference type="NCBI Taxonomy" id="320771"/>
    <lineage>
        <taxon>Bacteria</taxon>
        <taxon>Pseudomonadati</taxon>
        <taxon>Verrucomicrobiota</taxon>
        <taxon>Pedosphaerae</taxon>
        <taxon>Pedosphaerales</taxon>
        <taxon>Pedosphaeraceae</taxon>
        <taxon>Pedosphaera</taxon>
    </lineage>
</organism>
<evidence type="ECO:0000313" key="13">
    <source>
        <dbReference type="EMBL" id="EEF58726.1"/>
    </source>
</evidence>
<evidence type="ECO:0000256" key="8">
    <source>
        <dbReference type="ARBA" id="ARBA00025705"/>
    </source>
</evidence>
<dbReference type="InterPro" id="IPR003754">
    <property type="entry name" value="4pyrrol_synth_uPrphyn_synth"/>
</dbReference>
<dbReference type="InterPro" id="IPR014776">
    <property type="entry name" value="4pyrrole_Mease_sub2"/>
</dbReference>
<dbReference type="Pfam" id="PF02602">
    <property type="entry name" value="HEM4"/>
    <property type="match status" value="1"/>
</dbReference>
<dbReference type="PROSITE" id="PS00840">
    <property type="entry name" value="SUMT_2"/>
    <property type="match status" value="1"/>
</dbReference>
<reference evidence="13 14" key="1">
    <citation type="journal article" date="2011" name="J. Bacteriol.">
        <title>Genome sequence of 'Pedosphaera parvula' Ellin514, an aerobic Verrucomicrobial isolate from pasture soil.</title>
        <authorList>
            <person name="Kant R."/>
            <person name="van Passel M.W."/>
            <person name="Sangwan P."/>
            <person name="Palva A."/>
            <person name="Lucas S."/>
            <person name="Copeland A."/>
            <person name="Lapidus A."/>
            <person name="Glavina Del Rio T."/>
            <person name="Dalin E."/>
            <person name="Tice H."/>
            <person name="Bruce D."/>
            <person name="Goodwin L."/>
            <person name="Pitluck S."/>
            <person name="Chertkov O."/>
            <person name="Larimer F.W."/>
            <person name="Land M.L."/>
            <person name="Hauser L."/>
            <person name="Brettin T.S."/>
            <person name="Detter J.C."/>
            <person name="Han S."/>
            <person name="de Vos W.M."/>
            <person name="Janssen P.H."/>
            <person name="Smidt H."/>
        </authorList>
    </citation>
    <scope>NUCLEOTIDE SEQUENCE [LARGE SCALE GENOMIC DNA]</scope>
    <source>
        <strain evidence="13 14">Ellin514</strain>
    </source>
</reference>
<evidence type="ECO:0000256" key="7">
    <source>
        <dbReference type="ARBA" id="ARBA00023244"/>
    </source>
</evidence>
<dbReference type="CDD" id="cd06578">
    <property type="entry name" value="HemD"/>
    <property type="match status" value="1"/>
</dbReference>
<evidence type="ECO:0000256" key="5">
    <source>
        <dbReference type="ARBA" id="ARBA00022679"/>
    </source>
</evidence>
<name>B9XN64_PEDPL</name>
<comment type="pathway">
    <text evidence="9">Cofactor biosynthesis; adenosylcobalamin biosynthesis; precorrin-2 from uroporphyrinogen III: step 1/1.</text>
</comment>
<dbReference type="InterPro" id="IPR035996">
    <property type="entry name" value="4pyrrol_Methylase_sf"/>
</dbReference>
<keyword evidence="3" id="KW-0169">Cobalamin biosynthesis</keyword>
<dbReference type="SUPFAM" id="SSF53790">
    <property type="entry name" value="Tetrapyrrole methylase"/>
    <property type="match status" value="1"/>
</dbReference>
<evidence type="ECO:0000259" key="11">
    <source>
        <dbReference type="Pfam" id="PF00590"/>
    </source>
</evidence>
<evidence type="ECO:0000256" key="6">
    <source>
        <dbReference type="ARBA" id="ARBA00022691"/>
    </source>
</evidence>
<keyword evidence="14" id="KW-1185">Reference proteome</keyword>
<dbReference type="Proteomes" id="UP000003688">
    <property type="component" value="Unassembled WGS sequence"/>
</dbReference>
<dbReference type="EC" id="2.1.1.107" evidence="2"/>
<protein>
    <recommendedName>
        <fullName evidence="2">uroporphyrinogen-III C-methyltransferase</fullName>
        <ecNumber evidence="2">2.1.1.107</ecNumber>
    </recommendedName>
</protein>
<dbReference type="InterPro" id="IPR036108">
    <property type="entry name" value="4pyrrol_syn_uPrphyn_synt_sf"/>
</dbReference>
<dbReference type="InterPro" id="IPR003043">
    <property type="entry name" value="Uropor_MeTrfase_CS"/>
</dbReference>
<dbReference type="NCBIfam" id="NF004790">
    <property type="entry name" value="PRK06136.1"/>
    <property type="match status" value="1"/>
</dbReference>
<evidence type="ECO:0000256" key="1">
    <source>
        <dbReference type="ARBA" id="ARBA00005879"/>
    </source>
</evidence>
<comment type="similarity">
    <text evidence="1 10">Belongs to the precorrin methyltransferase family.</text>
</comment>
<dbReference type="PANTHER" id="PTHR45790">
    <property type="entry name" value="SIROHEME SYNTHASE-RELATED"/>
    <property type="match status" value="1"/>
</dbReference>
<dbReference type="SUPFAM" id="SSF69618">
    <property type="entry name" value="HemD-like"/>
    <property type="match status" value="1"/>
</dbReference>
<dbReference type="InterPro" id="IPR000878">
    <property type="entry name" value="4pyrrol_Mease"/>
</dbReference>
<dbReference type="Gene3D" id="3.40.50.10090">
    <property type="match status" value="2"/>
</dbReference>
<dbReference type="InterPro" id="IPR014777">
    <property type="entry name" value="4pyrrole_Mease_sub1"/>
</dbReference>
<keyword evidence="7" id="KW-0627">Porphyrin biosynthesis</keyword>
<dbReference type="GO" id="GO:0032259">
    <property type="term" value="P:methylation"/>
    <property type="evidence" value="ECO:0007669"/>
    <property type="project" value="UniProtKB-KW"/>
</dbReference>
<dbReference type="Gene3D" id="3.40.1010.10">
    <property type="entry name" value="Cobalt-precorrin-4 Transmethylase, Domain 1"/>
    <property type="match status" value="1"/>
</dbReference>
<dbReference type="GO" id="GO:0004851">
    <property type="term" value="F:uroporphyrin-III C-methyltransferase activity"/>
    <property type="evidence" value="ECO:0007669"/>
    <property type="project" value="UniProtKB-EC"/>
</dbReference>
<keyword evidence="5 10" id="KW-0808">Transferase</keyword>